<sequence>MKSEAIDWEQDLPLDADEAYQSLVRSLRRTDGFALLFVRCSPIQGEQIITDIGNDLKDKNIQVLELNESIDNLYDRIAALDDLEHLNILFIKGIEQSIFAYEDREVHDINLRSRSLQYGGTWQNVPRVLGHLNLSRERFRDNFKFCIVFLLPEFALRYFIRRAPDFFDWRSNIYDFPTEKSLVDQESLRLVSGGSFDEYEQLTNEQRITKLCQIKSYIDESADSTQISELWAEKGLIHASAKEYEEAITSYDQALQIKPEDDYTWMYRGNALSDLGRNEEAITSYNQVLQINPEDYEACYNRGNALFNLGRYEESISAYDKVLQIQSDFYKAWHNRGFALSYLGRDEESIFSYDQASQFSPHKHESFNMRGNSLSDLGRYEEAISYYDQALQIKPDYHKVWNNRGSALGNLGRDEEAIASFDRALQIKPDYHEAWNNRGSALGNLGRDEEAMASFEQALQIKPDYHEAWYNRGIVLGELRRYEEAIASYDRALQIKPDKYEAWYNKACAYSLINAIELALENLQKAIQLNPDENREMAKTDSDFDNIRHDPRFQALIQ</sequence>
<dbReference type="SUPFAM" id="SSF48452">
    <property type="entry name" value="TPR-like"/>
    <property type="match status" value="1"/>
</dbReference>
<evidence type="ECO:0000313" key="4">
    <source>
        <dbReference type="EMBL" id="MBD2148688.1"/>
    </source>
</evidence>
<dbReference type="EMBL" id="JACJPY010000002">
    <property type="protein sequence ID" value="MBD2148688.1"/>
    <property type="molecule type" value="Genomic_DNA"/>
</dbReference>
<dbReference type="Proteomes" id="UP000631421">
    <property type="component" value="Unassembled WGS sequence"/>
</dbReference>
<dbReference type="NCBIfam" id="NF047558">
    <property type="entry name" value="TPR_END_plus"/>
    <property type="match status" value="1"/>
</dbReference>
<keyword evidence="2 3" id="KW-0802">TPR repeat</keyword>
<keyword evidence="1" id="KW-0677">Repeat</keyword>
<dbReference type="InterPro" id="IPR011990">
    <property type="entry name" value="TPR-like_helical_dom_sf"/>
</dbReference>
<dbReference type="PANTHER" id="PTHR44943:SF4">
    <property type="entry name" value="TPR REPEAT-CONTAINING PROTEIN MJ0798"/>
    <property type="match status" value="1"/>
</dbReference>
<reference evidence="4" key="1">
    <citation type="journal article" date="2015" name="ISME J.">
        <title>Draft Genome Sequence of Streptomyces incarnatus NRRL8089, which Produces the Nucleoside Antibiotic Sinefungin.</title>
        <authorList>
            <person name="Oshima K."/>
            <person name="Hattori M."/>
            <person name="Shimizu H."/>
            <person name="Fukuda K."/>
            <person name="Nemoto M."/>
            <person name="Inagaki K."/>
            <person name="Tamura T."/>
        </authorList>
    </citation>
    <scope>NUCLEOTIDE SEQUENCE</scope>
    <source>
        <strain evidence="4">FACHB-1277</strain>
    </source>
</reference>
<dbReference type="PROSITE" id="PS50005">
    <property type="entry name" value="TPR"/>
    <property type="match status" value="8"/>
</dbReference>
<gene>
    <name evidence="4" type="ORF">H6F44_00885</name>
</gene>
<dbReference type="RefSeq" id="WP_190349032.1">
    <property type="nucleotide sequence ID" value="NZ_JACJPY010000002.1"/>
</dbReference>
<organism evidence="4 5">
    <name type="scientific">Pseudanabaena cinerea FACHB-1277</name>
    <dbReference type="NCBI Taxonomy" id="2949581"/>
    <lineage>
        <taxon>Bacteria</taxon>
        <taxon>Bacillati</taxon>
        <taxon>Cyanobacteriota</taxon>
        <taxon>Cyanophyceae</taxon>
        <taxon>Pseudanabaenales</taxon>
        <taxon>Pseudanabaenaceae</taxon>
        <taxon>Pseudanabaena</taxon>
        <taxon>Pseudanabaena cinerea</taxon>
    </lineage>
</organism>
<reference evidence="4" key="2">
    <citation type="submission" date="2020-08" db="EMBL/GenBank/DDBJ databases">
        <authorList>
            <person name="Chen M."/>
            <person name="Teng W."/>
            <person name="Zhao L."/>
            <person name="Hu C."/>
            <person name="Zhou Y."/>
            <person name="Han B."/>
            <person name="Song L."/>
            <person name="Shu W."/>
        </authorList>
    </citation>
    <scope>NUCLEOTIDE SEQUENCE</scope>
    <source>
        <strain evidence="4">FACHB-1277</strain>
    </source>
</reference>
<feature type="repeat" description="TPR" evidence="3">
    <location>
        <begin position="466"/>
        <end position="499"/>
    </location>
</feature>
<dbReference type="Gene3D" id="1.25.40.10">
    <property type="entry name" value="Tetratricopeptide repeat domain"/>
    <property type="match status" value="4"/>
</dbReference>
<feature type="repeat" description="TPR" evidence="3">
    <location>
        <begin position="432"/>
        <end position="465"/>
    </location>
</feature>
<evidence type="ECO:0000256" key="1">
    <source>
        <dbReference type="ARBA" id="ARBA00022737"/>
    </source>
</evidence>
<dbReference type="InterPro" id="IPR051685">
    <property type="entry name" value="Ycf3/AcsC/BcsC/TPR_MFPF"/>
</dbReference>
<proteinExistence type="predicted"/>
<accession>A0A926UPY8</accession>
<evidence type="ECO:0000313" key="5">
    <source>
        <dbReference type="Proteomes" id="UP000631421"/>
    </source>
</evidence>
<feature type="repeat" description="TPR" evidence="3">
    <location>
        <begin position="364"/>
        <end position="397"/>
    </location>
</feature>
<dbReference type="SMART" id="SM00028">
    <property type="entry name" value="TPR"/>
    <property type="match status" value="9"/>
</dbReference>
<dbReference type="PROSITE" id="PS50293">
    <property type="entry name" value="TPR_REGION"/>
    <property type="match status" value="5"/>
</dbReference>
<dbReference type="Pfam" id="PF00515">
    <property type="entry name" value="TPR_1"/>
    <property type="match status" value="4"/>
</dbReference>
<dbReference type="InterPro" id="IPR019734">
    <property type="entry name" value="TPR_rpt"/>
</dbReference>
<protein>
    <submittedName>
        <fullName evidence="4">Tetratricopeptide repeat protein</fullName>
    </submittedName>
</protein>
<dbReference type="AlphaFoldDB" id="A0A926UPY8"/>
<feature type="repeat" description="TPR" evidence="3">
    <location>
        <begin position="500"/>
        <end position="533"/>
    </location>
</feature>
<evidence type="ECO:0000256" key="2">
    <source>
        <dbReference type="ARBA" id="ARBA00022803"/>
    </source>
</evidence>
<name>A0A926UPY8_9CYAN</name>
<evidence type="ECO:0000256" key="3">
    <source>
        <dbReference type="PROSITE-ProRule" id="PRU00339"/>
    </source>
</evidence>
<comment type="caution">
    <text evidence="4">The sequence shown here is derived from an EMBL/GenBank/DDBJ whole genome shotgun (WGS) entry which is preliminary data.</text>
</comment>
<dbReference type="Pfam" id="PF13432">
    <property type="entry name" value="TPR_16"/>
    <property type="match status" value="1"/>
</dbReference>
<feature type="repeat" description="TPR" evidence="3">
    <location>
        <begin position="228"/>
        <end position="261"/>
    </location>
</feature>
<dbReference type="Pfam" id="PF13181">
    <property type="entry name" value="TPR_8"/>
    <property type="match status" value="1"/>
</dbReference>
<feature type="repeat" description="TPR" evidence="3">
    <location>
        <begin position="296"/>
        <end position="329"/>
    </location>
</feature>
<feature type="repeat" description="TPR" evidence="3">
    <location>
        <begin position="262"/>
        <end position="295"/>
    </location>
</feature>
<dbReference type="PANTHER" id="PTHR44943">
    <property type="entry name" value="CELLULOSE SYNTHASE OPERON PROTEIN C"/>
    <property type="match status" value="1"/>
</dbReference>
<dbReference type="Pfam" id="PF13414">
    <property type="entry name" value="TPR_11"/>
    <property type="match status" value="1"/>
</dbReference>
<feature type="repeat" description="TPR" evidence="3">
    <location>
        <begin position="398"/>
        <end position="431"/>
    </location>
</feature>
<keyword evidence="5" id="KW-1185">Reference proteome</keyword>